<dbReference type="OrthoDB" id="5625889at2"/>
<protein>
    <submittedName>
        <fullName evidence="3">Putative tolA protein</fullName>
    </submittedName>
</protein>
<evidence type="ECO:0000313" key="4">
    <source>
        <dbReference type="Proteomes" id="UP000182521"/>
    </source>
</evidence>
<dbReference type="Proteomes" id="UP000182521">
    <property type="component" value="Chromosome"/>
</dbReference>
<gene>
    <name evidence="3" type="ORF">KX01_91</name>
</gene>
<organism evidence="3 4">
    <name type="scientific">Francisella frigiditurris</name>
    <dbReference type="NCBI Taxonomy" id="1542390"/>
    <lineage>
        <taxon>Bacteria</taxon>
        <taxon>Pseudomonadati</taxon>
        <taxon>Pseudomonadota</taxon>
        <taxon>Gammaproteobacteria</taxon>
        <taxon>Thiotrichales</taxon>
        <taxon>Francisellaceae</taxon>
        <taxon>Francisella</taxon>
    </lineage>
</organism>
<feature type="transmembrane region" description="Helical" evidence="2">
    <location>
        <begin position="21"/>
        <end position="40"/>
    </location>
</feature>
<keyword evidence="4" id="KW-1185">Reference proteome</keyword>
<sequence length="283" mass="32402">MINPKLKHIIDSLQKIINEKPFIAKSVFIHIGIVVALVILSNLSALRFSSDLKIEAEVQKNKPKNMQIIQATSISSSELDKQIKAYDDHQQELKDAREKLIKAKEEARKKAIAKAKQKAEAERKAKEEAQRKVEEEKKAKEEAERKAKQEAQRKVEEEKKAKEEVERKAKEEAIKKAREEAEAKARKEVEQNQAQRAISSYISEYQDRVGSNWIKDDCRGIYDLPRAIIRNGKFMRLTGSSGNYRCDKSLIDAIQNTTPPVVTNSIAKQTLERENVSFIFKQS</sequence>
<reference evidence="4" key="1">
    <citation type="submission" date="2014-10" db="EMBL/GenBank/DDBJ databases">
        <authorList>
            <person name="Kuske C.R."/>
            <person name="Challacombe J.F."/>
            <person name="Daligault H.E."/>
            <person name="Davenport K.W."/>
            <person name="Johnson S.L."/>
            <person name="Siddaramappa S."/>
            <person name="Petersen J.M."/>
        </authorList>
    </citation>
    <scope>NUCLEOTIDE SEQUENCE [LARGE SCALE GENOMIC DNA]</scope>
    <source>
        <strain evidence="4">CA97-1460</strain>
    </source>
</reference>
<accession>A0A1J0KRT7</accession>
<dbReference type="Gene3D" id="3.30.1150.10">
    <property type="match status" value="1"/>
</dbReference>
<keyword evidence="2" id="KW-1133">Transmembrane helix</keyword>
<dbReference type="EMBL" id="CP009654">
    <property type="protein sequence ID" value="APC96410.1"/>
    <property type="molecule type" value="Genomic_DNA"/>
</dbReference>
<dbReference type="STRING" id="1542390.KX01_91"/>
<evidence type="ECO:0000256" key="1">
    <source>
        <dbReference type="SAM" id="MobiDB-lite"/>
    </source>
</evidence>
<name>A0A1J0KRT7_9GAMM</name>
<feature type="region of interest" description="Disordered" evidence="1">
    <location>
        <begin position="115"/>
        <end position="166"/>
    </location>
</feature>
<proteinExistence type="predicted"/>
<keyword evidence="2" id="KW-0472">Membrane</keyword>
<evidence type="ECO:0000313" key="3">
    <source>
        <dbReference type="EMBL" id="APC96410.1"/>
    </source>
</evidence>
<evidence type="ECO:0000256" key="2">
    <source>
        <dbReference type="SAM" id="Phobius"/>
    </source>
</evidence>
<dbReference type="KEGG" id="frc:KX01_91"/>
<dbReference type="RefSeq" id="WP_071663125.1">
    <property type="nucleotide sequence ID" value="NZ_CP009654.1"/>
</dbReference>
<dbReference type="AlphaFoldDB" id="A0A1J0KRT7"/>
<feature type="compositionally biased region" description="Basic and acidic residues" evidence="1">
    <location>
        <begin position="117"/>
        <end position="166"/>
    </location>
</feature>
<keyword evidence="2" id="KW-0812">Transmembrane</keyword>